<keyword evidence="1" id="KW-0106">Calcium</keyword>
<feature type="domain" description="EF-hand" evidence="4">
    <location>
        <begin position="145"/>
        <end position="168"/>
    </location>
</feature>
<dbReference type="InterPro" id="IPR011992">
    <property type="entry name" value="EF-hand-dom_pair"/>
</dbReference>
<dbReference type="Proteomes" id="UP000507470">
    <property type="component" value="Unassembled WGS sequence"/>
</dbReference>
<keyword evidence="6" id="KW-1185">Reference proteome</keyword>
<keyword evidence="2" id="KW-0175">Coiled coil</keyword>
<dbReference type="OrthoDB" id="6149871at2759"/>
<evidence type="ECO:0000256" key="1">
    <source>
        <dbReference type="ARBA" id="ARBA00022837"/>
    </source>
</evidence>
<feature type="coiled-coil region" evidence="2">
    <location>
        <begin position="24"/>
        <end position="58"/>
    </location>
</feature>
<dbReference type="PROSITE" id="PS00018">
    <property type="entry name" value="EF_HAND_1"/>
    <property type="match status" value="1"/>
</dbReference>
<feature type="compositionally biased region" description="Polar residues" evidence="3">
    <location>
        <begin position="73"/>
        <end position="86"/>
    </location>
</feature>
<dbReference type="SUPFAM" id="SSF47473">
    <property type="entry name" value="EF-hand"/>
    <property type="match status" value="1"/>
</dbReference>
<proteinExistence type="predicted"/>
<evidence type="ECO:0000256" key="3">
    <source>
        <dbReference type="SAM" id="MobiDB-lite"/>
    </source>
</evidence>
<accession>A0A6J8EMX3</accession>
<evidence type="ECO:0000313" key="6">
    <source>
        <dbReference type="Proteomes" id="UP000507470"/>
    </source>
</evidence>
<organism evidence="5 6">
    <name type="scientific">Mytilus coruscus</name>
    <name type="common">Sea mussel</name>
    <dbReference type="NCBI Taxonomy" id="42192"/>
    <lineage>
        <taxon>Eukaryota</taxon>
        <taxon>Metazoa</taxon>
        <taxon>Spiralia</taxon>
        <taxon>Lophotrochozoa</taxon>
        <taxon>Mollusca</taxon>
        <taxon>Bivalvia</taxon>
        <taxon>Autobranchia</taxon>
        <taxon>Pteriomorphia</taxon>
        <taxon>Mytilida</taxon>
        <taxon>Mytiloidea</taxon>
        <taxon>Mytilidae</taxon>
        <taxon>Mytilinae</taxon>
        <taxon>Mytilus</taxon>
    </lineage>
</organism>
<evidence type="ECO:0000259" key="4">
    <source>
        <dbReference type="PROSITE" id="PS50222"/>
    </source>
</evidence>
<dbReference type="GO" id="GO:0005509">
    <property type="term" value="F:calcium ion binding"/>
    <property type="evidence" value="ECO:0007669"/>
    <property type="project" value="InterPro"/>
</dbReference>
<feature type="region of interest" description="Disordered" evidence="3">
    <location>
        <begin position="64"/>
        <end position="86"/>
    </location>
</feature>
<feature type="coiled-coil region" evidence="2">
    <location>
        <begin position="208"/>
        <end position="235"/>
    </location>
</feature>
<dbReference type="AlphaFoldDB" id="A0A6J8EMX3"/>
<dbReference type="InterPro" id="IPR002048">
    <property type="entry name" value="EF_hand_dom"/>
</dbReference>
<sequence length="251" mass="30121">MATFLDENDELLSPQEIEEEKKWETEFQKRRIELEREKLKLEERKRQSCSRLEDLNNRWRNIEQRRTSRSNMRRTATTLSSDETSAPSLPERGFIGLLLLFNICTAGWRVRVRLKIRVSKDKKRRSIETKGTEYSFDVPCNLINYDIDNNDMISIEEFAEALKQHADNTGVRELFVVIDKNGFIAMQLIERIRTFLDEKDELLSPQEIQEEKKLKTEFQKRRIGLERERLKLEERNYASFYEFIYRLENIS</sequence>
<dbReference type="EMBL" id="CACVKT020009133">
    <property type="protein sequence ID" value="CAC5420411.1"/>
    <property type="molecule type" value="Genomic_DNA"/>
</dbReference>
<dbReference type="PROSITE" id="PS50222">
    <property type="entry name" value="EF_HAND_2"/>
    <property type="match status" value="1"/>
</dbReference>
<protein>
    <recommendedName>
        <fullName evidence="4">EF-hand domain-containing protein</fullName>
    </recommendedName>
</protein>
<name>A0A6J8EMX3_MYTCO</name>
<gene>
    <name evidence="5" type="ORF">MCOR_52632</name>
</gene>
<dbReference type="InterPro" id="IPR018247">
    <property type="entry name" value="EF_Hand_1_Ca_BS"/>
</dbReference>
<evidence type="ECO:0000256" key="2">
    <source>
        <dbReference type="SAM" id="Coils"/>
    </source>
</evidence>
<evidence type="ECO:0000313" key="5">
    <source>
        <dbReference type="EMBL" id="CAC5420411.1"/>
    </source>
</evidence>
<reference evidence="5 6" key="1">
    <citation type="submission" date="2020-06" db="EMBL/GenBank/DDBJ databases">
        <authorList>
            <person name="Li R."/>
            <person name="Bekaert M."/>
        </authorList>
    </citation>
    <scope>NUCLEOTIDE SEQUENCE [LARGE SCALE GENOMIC DNA]</scope>
    <source>
        <strain evidence="6">wild</strain>
    </source>
</reference>